<comment type="subcellular location">
    <subcellularLocation>
        <location evidence="12">Cytoplasmic vesicle</location>
        <location evidence="12">Secretory vesicle</location>
        <location evidence="12">Cortical granule</location>
    </subcellularLocation>
</comment>
<dbReference type="SUPFAM" id="SSF55486">
    <property type="entry name" value="Metalloproteases ('zincins'), catalytic domain"/>
    <property type="match status" value="1"/>
</dbReference>
<feature type="active site" evidence="14">
    <location>
        <position position="147"/>
    </location>
</feature>
<proteinExistence type="predicted"/>
<dbReference type="FunFam" id="2.60.120.290:FF:000005">
    <property type="entry name" value="Procollagen C-endopeptidase enhancer 1"/>
    <property type="match status" value="1"/>
</dbReference>
<keyword evidence="11" id="KW-0968">Cytoplasmic vesicle</keyword>
<dbReference type="GO" id="GO:0060473">
    <property type="term" value="C:cortical granule"/>
    <property type="evidence" value="ECO:0007669"/>
    <property type="project" value="UniProtKB-SubCell"/>
</dbReference>
<evidence type="ECO:0000256" key="12">
    <source>
        <dbReference type="ARBA" id="ARBA00037865"/>
    </source>
</evidence>
<dbReference type="SUPFAM" id="SSF49854">
    <property type="entry name" value="Spermadhesin, CUB domain"/>
    <property type="match status" value="2"/>
</dbReference>
<keyword evidence="19" id="KW-1185">Reference proteome</keyword>
<dbReference type="InterPro" id="IPR034039">
    <property type="entry name" value="ZnMP_hatching_enz"/>
</dbReference>
<dbReference type="InterPro" id="IPR035914">
    <property type="entry name" value="Sperma_CUB_dom_sf"/>
</dbReference>
<feature type="binding site" evidence="14">
    <location>
        <position position="150"/>
    </location>
    <ligand>
        <name>Zn(2+)</name>
        <dbReference type="ChEBI" id="CHEBI:29105"/>
        <note>catalytic</note>
    </ligand>
</feature>
<dbReference type="CDD" id="cd04283">
    <property type="entry name" value="ZnMc_hatching_enzyme"/>
    <property type="match status" value="1"/>
</dbReference>
<evidence type="ECO:0000256" key="4">
    <source>
        <dbReference type="ARBA" id="ARBA00022729"/>
    </source>
</evidence>
<keyword evidence="6 14" id="KW-0378">Hydrolase</keyword>
<dbReference type="GO" id="GO:0008270">
    <property type="term" value="F:zinc ion binding"/>
    <property type="evidence" value="ECO:0007669"/>
    <property type="project" value="UniProtKB-UniRule"/>
</dbReference>
<keyword evidence="2 14" id="KW-0645">Protease</keyword>
<dbReference type="SMART" id="SM00235">
    <property type="entry name" value="ZnMc"/>
    <property type="match status" value="1"/>
</dbReference>
<keyword evidence="18" id="KW-0418">Kinase</keyword>
<keyword evidence="10" id="KW-0278">Fertilization</keyword>
<evidence type="ECO:0000313" key="19">
    <source>
        <dbReference type="Proteomes" id="UP000297703"/>
    </source>
</evidence>
<protein>
    <recommendedName>
        <fullName evidence="15">Metalloendopeptidase</fullName>
        <ecNumber evidence="15">3.4.24.-</ecNumber>
    </recommendedName>
</protein>
<accession>A0A4D9F0H9</accession>
<dbReference type="Pfam" id="PF00431">
    <property type="entry name" value="CUB"/>
    <property type="match status" value="2"/>
</dbReference>
<comment type="cofactor">
    <cofactor evidence="14 15">
        <name>Zn(2+)</name>
        <dbReference type="ChEBI" id="CHEBI:29105"/>
    </cofactor>
    <text evidence="14 15">Binds 1 zinc ion per subunit.</text>
</comment>
<evidence type="ECO:0000256" key="3">
    <source>
        <dbReference type="ARBA" id="ARBA00022723"/>
    </source>
</evidence>
<dbReference type="InterPro" id="IPR000859">
    <property type="entry name" value="CUB_dom"/>
</dbReference>
<dbReference type="Gene3D" id="3.40.390.10">
    <property type="entry name" value="Collagenase (Catalytic Domain)"/>
    <property type="match status" value="1"/>
</dbReference>
<dbReference type="InterPro" id="IPR024079">
    <property type="entry name" value="MetalloPept_cat_dom_sf"/>
</dbReference>
<keyword evidence="4 15" id="KW-0732">Signal</keyword>
<keyword evidence="1" id="KW-0963">Cytoplasm</keyword>
<dbReference type="GO" id="GO:0004222">
    <property type="term" value="F:metalloendopeptidase activity"/>
    <property type="evidence" value="ECO:0007669"/>
    <property type="project" value="UniProtKB-UniRule"/>
</dbReference>
<keyword evidence="18" id="KW-0808">Transferase</keyword>
<name>A0A4D9F0H9_9SAUR</name>
<dbReference type="AlphaFoldDB" id="A0A4D9F0H9"/>
<feature type="signal peptide" evidence="15">
    <location>
        <begin position="1"/>
        <end position="19"/>
    </location>
</feature>
<dbReference type="InterPro" id="IPR006026">
    <property type="entry name" value="Peptidase_Metallo"/>
</dbReference>
<reference evidence="18 19" key="2">
    <citation type="submission" date="2019-04" db="EMBL/GenBank/DDBJ databases">
        <title>The genome sequence of big-headed turtle.</title>
        <authorList>
            <person name="Gong S."/>
        </authorList>
    </citation>
    <scope>NUCLEOTIDE SEQUENCE [LARGE SCALE GENOMIC DNA]</scope>
    <source>
        <strain evidence="18">DO16091913</strain>
        <tissue evidence="18">Muscle</tissue>
    </source>
</reference>
<evidence type="ECO:0000259" key="17">
    <source>
        <dbReference type="PROSITE" id="PS51864"/>
    </source>
</evidence>
<dbReference type="PANTHER" id="PTHR10127:SF899">
    <property type="entry name" value="ASTACIN-LIKE METALLOENDOPEPTIDASE-RELATED"/>
    <property type="match status" value="1"/>
</dbReference>
<dbReference type="PANTHER" id="PTHR10127">
    <property type="entry name" value="DISCOIDIN, CUB, EGF, LAMININ , AND ZINC METALLOPROTEASE DOMAIN CONTAINING"/>
    <property type="match status" value="1"/>
</dbReference>
<evidence type="ECO:0000256" key="14">
    <source>
        <dbReference type="PROSITE-ProRule" id="PRU01211"/>
    </source>
</evidence>
<evidence type="ECO:0000256" key="7">
    <source>
        <dbReference type="ARBA" id="ARBA00022833"/>
    </source>
</evidence>
<evidence type="ECO:0000256" key="15">
    <source>
        <dbReference type="RuleBase" id="RU361183"/>
    </source>
</evidence>
<evidence type="ECO:0000256" key="9">
    <source>
        <dbReference type="ARBA" id="ARBA00023157"/>
    </source>
</evidence>
<dbReference type="Proteomes" id="UP000297703">
    <property type="component" value="Unassembled WGS sequence"/>
</dbReference>
<evidence type="ECO:0000259" key="16">
    <source>
        <dbReference type="PROSITE" id="PS01180"/>
    </source>
</evidence>
<dbReference type="STRING" id="55544.A0A4D9F0H9"/>
<feature type="binding site" evidence="14">
    <location>
        <position position="156"/>
    </location>
    <ligand>
        <name>Zn(2+)</name>
        <dbReference type="ChEBI" id="CHEBI:29105"/>
        <note>catalytic</note>
    </ligand>
</feature>
<dbReference type="InterPro" id="IPR001506">
    <property type="entry name" value="Peptidase_M12A"/>
</dbReference>
<gene>
    <name evidence="18" type="ORF">DR999_PMT01392</name>
</gene>
<evidence type="ECO:0000256" key="1">
    <source>
        <dbReference type="ARBA" id="ARBA00022490"/>
    </source>
</evidence>
<dbReference type="GO" id="GO:0007338">
    <property type="term" value="P:single fertilization"/>
    <property type="evidence" value="ECO:0007669"/>
    <property type="project" value="UniProtKB-KW"/>
</dbReference>
<dbReference type="InterPro" id="IPR017370">
    <property type="entry name" value="Hatching_enzyme_Uvs2-like"/>
</dbReference>
<feature type="chain" id="PRO_5019881880" description="Metalloendopeptidase" evidence="15">
    <location>
        <begin position="20"/>
        <end position="478"/>
    </location>
</feature>
<dbReference type="PRINTS" id="PR00480">
    <property type="entry name" value="ASTACIN"/>
</dbReference>
<evidence type="ECO:0000256" key="5">
    <source>
        <dbReference type="ARBA" id="ARBA00022737"/>
    </source>
</evidence>
<dbReference type="SMART" id="SM00042">
    <property type="entry name" value="CUB"/>
    <property type="match status" value="2"/>
</dbReference>
<sequence length="478" mass="53320">MNLIPLSALLAFFYSFALGKPVQVATRNNEMESDTTLHEGDIVLRRKRSAINCDSSCFWPKSRDGLVSVPVNVSTEFSGEERTWIAEAMQEFTTLTCVQFINRTTETNYISIVPGESCWSHFGKIGGMQRVGLMKTGCMSKGAIQHEMNHALGFLHEQARSDRDNYVKIMWEYVMAGEQGNFGKVNSNNLGLPYDYSSVMHYGLYDFSNTSGKATIVPIPDPSVPIGQREGLSNLDVAKINKLYSCNCCSNVLHKPNDTFSSVNYPSSYPDNSNCLWLIRIPQHQVFLQFDAFDLQPSPDCTSDYIRIYDGSSRNSSVLLDKLCGMGSLPSLVASRNVMLVEFVSDKATAATGFQASYSQVKCGSTLTGTSGVITSPNYPNRYPKNQDCFWIISAPADRKISLTMVFFELEYIDECKYDYLLIHDGSRLTSPAVGPYCGTMQIADFTSSENFVLVEFHSDVAWVFPGFMLNYTFVMPS</sequence>
<evidence type="ECO:0000313" key="18">
    <source>
        <dbReference type="EMBL" id="TFK15105.1"/>
    </source>
</evidence>
<evidence type="ECO:0000256" key="2">
    <source>
        <dbReference type="ARBA" id="ARBA00022670"/>
    </source>
</evidence>
<dbReference type="Pfam" id="PF01400">
    <property type="entry name" value="Astacin"/>
    <property type="match status" value="1"/>
</dbReference>
<dbReference type="CDD" id="cd00041">
    <property type="entry name" value="CUB"/>
    <property type="match status" value="2"/>
</dbReference>
<keyword evidence="8 14" id="KW-0482">Metalloprotease</keyword>
<evidence type="ECO:0000256" key="13">
    <source>
        <dbReference type="PROSITE-ProRule" id="PRU00059"/>
    </source>
</evidence>
<feature type="domain" description="CUB" evidence="16">
    <location>
        <begin position="249"/>
        <end position="361"/>
    </location>
</feature>
<comment type="caution">
    <text evidence="13">Lacks conserved residue(s) required for the propagation of feature annotation.</text>
</comment>
<evidence type="ECO:0000256" key="8">
    <source>
        <dbReference type="ARBA" id="ARBA00023049"/>
    </source>
</evidence>
<dbReference type="Gene3D" id="2.60.120.290">
    <property type="entry name" value="Spermadhesin, CUB domain"/>
    <property type="match status" value="2"/>
</dbReference>
<dbReference type="EC" id="3.4.24.-" evidence="15"/>
<dbReference type="FunFam" id="3.40.390.10:FF:000040">
    <property type="entry name" value="Metalloendopeptidase"/>
    <property type="match status" value="1"/>
</dbReference>
<feature type="domain" description="CUB" evidence="16">
    <location>
        <begin position="363"/>
        <end position="475"/>
    </location>
</feature>
<dbReference type="GO" id="GO:0016301">
    <property type="term" value="F:kinase activity"/>
    <property type="evidence" value="ECO:0007669"/>
    <property type="project" value="UniProtKB-KW"/>
</dbReference>
<dbReference type="PROSITE" id="PS51864">
    <property type="entry name" value="ASTACIN"/>
    <property type="match status" value="1"/>
</dbReference>
<feature type="binding site" evidence="14">
    <location>
        <position position="146"/>
    </location>
    <ligand>
        <name>Zn(2+)</name>
        <dbReference type="ChEBI" id="CHEBI:29105"/>
        <note>catalytic</note>
    </ligand>
</feature>
<keyword evidence="9" id="KW-1015">Disulfide bond</keyword>
<dbReference type="PIRSF" id="PIRSF038057">
    <property type="entry name" value="Hatching_enzyme_Uvs2"/>
    <property type="match status" value="1"/>
</dbReference>
<dbReference type="OrthoDB" id="291007at2759"/>
<evidence type="ECO:0000256" key="10">
    <source>
        <dbReference type="ARBA" id="ARBA00023279"/>
    </source>
</evidence>
<keyword evidence="3 14" id="KW-0479">Metal-binding</keyword>
<organism evidence="18 19">
    <name type="scientific">Platysternon megacephalum</name>
    <name type="common">big-headed turtle</name>
    <dbReference type="NCBI Taxonomy" id="55544"/>
    <lineage>
        <taxon>Eukaryota</taxon>
        <taxon>Metazoa</taxon>
        <taxon>Chordata</taxon>
        <taxon>Craniata</taxon>
        <taxon>Vertebrata</taxon>
        <taxon>Euteleostomi</taxon>
        <taxon>Archelosauria</taxon>
        <taxon>Testudinata</taxon>
        <taxon>Testudines</taxon>
        <taxon>Cryptodira</taxon>
        <taxon>Durocryptodira</taxon>
        <taxon>Testudinoidea</taxon>
        <taxon>Platysternidae</taxon>
        <taxon>Platysternon</taxon>
    </lineage>
</organism>
<evidence type="ECO:0000256" key="11">
    <source>
        <dbReference type="ARBA" id="ARBA00023329"/>
    </source>
</evidence>
<keyword evidence="5" id="KW-0677">Repeat</keyword>
<dbReference type="GO" id="GO:0006508">
    <property type="term" value="P:proteolysis"/>
    <property type="evidence" value="ECO:0007669"/>
    <property type="project" value="UniProtKB-KW"/>
</dbReference>
<dbReference type="FunFam" id="2.60.120.290:FF:000013">
    <property type="entry name" value="Membrane frizzled-related protein"/>
    <property type="match status" value="1"/>
</dbReference>
<dbReference type="EMBL" id="QXTE01000006">
    <property type="protein sequence ID" value="TFK15105.1"/>
    <property type="molecule type" value="Genomic_DNA"/>
</dbReference>
<keyword evidence="7 14" id="KW-0862">Zinc</keyword>
<dbReference type="PROSITE" id="PS01180">
    <property type="entry name" value="CUB"/>
    <property type="match status" value="2"/>
</dbReference>
<evidence type="ECO:0000256" key="6">
    <source>
        <dbReference type="ARBA" id="ARBA00022801"/>
    </source>
</evidence>
<reference evidence="18 19" key="1">
    <citation type="submission" date="2019-04" db="EMBL/GenBank/DDBJ databases">
        <title>Draft genome of the big-headed turtle Platysternon megacephalum.</title>
        <authorList>
            <person name="Gong S."/>
        </authorList>
    </citation>
    <scope>NUCLEOTIDE SEQUENCE [LARGE SCALE GENOMIC DNA]</scope>
    <source>
        <strain evidence="18">DO16091913</strain>
        <tissue evidence="18">Muscle</tissue>
    </source>
</reference>
<feature type="domain" description="Peptidase M12A" evidence="17">
    <location>
        <begin position="49"/>
        <end position="247"/>
    </location>
</feature>
<comment type="caution">
    <text evidence="18">The sequence shown here is derived from an EMBL/GenBank/DDBJ whole genome shotgun (WGS) entry which is preliminary data.</text>
</comment>